<evidence type="ECO:0000313" key="3">
    <source>
        <dbReference type="EMBL" id="SET27825.1"/>
    </source>
</evidence>
<reference evidence="4" key="1">
    <citation type="submission" date="2016-10" db="EMBL/GenBank/DDBJ databases">
        <authorList>
            <person name="Varghese N."/>
            <person name="Submissions S."/>
        </authorList>
    </citation>
    <scope>NUCLEOTIDE SEQUENCE [LARGE SCALE GENOMIC DNA]</scope>
    <source>
        <strain evidence="4">CGMCC 1.6489</strain>
    </source>
</reference>
<name>A0A1I0D7G5_9GAMM</name>
<dbReference type="PANTHER" id="PTHR38037">
    <property type="entry name" value="ZN_PROTEASE DOMAIN-CONTAINING PROTEIN"/>
    <property type="match status" value="1"/>
</dbReference>
<gene>
    <name evidence="3" type="ORF">SAMN04487962_106176</name>
</gene>
<proteinExistence type="predicted"/>
<dbReference type="Pfam" id="PF05618">
    <property type="entry name" value="Zn_protease"/>
    <property type="match status" value="1"/>
</dbReference>
<dbReference type="Proteomes" id="UP000198762">
    <property type="component" value="Unassembled WGS sequence"/>
</dbReference>
<dbReference type="PANTHER" id="PTHR38037:SF2">
    <property type="entry name" value="ATP-DEPENDENT ZINC PROTEASE DOMAIN-CONTAINING PROTEIN-RELATED"/>
    <property type="match status" value="1"/>
</dbReference>
<dbReference type="OrthoDB" id="9782977at2"/>
<dbReference type="InterPro" id="IPR008503">
    <property type="entry name" value="Asp_endopeptidase"/>
</dbReference>
<evidence type="ECO:0000256" key="1">
    <source>
        <dbReference type="SAM" id="SignalP"/>
    </source>
</evidence>
<dbReference type="RefSeq" id="WP_091850528.1">
    <property type="nucleotide sequence ID" value="NZ_FOHZ01000006.1"/>
</dbReference>
<feature type="signal peptide" evidence="1">
    <location>
        <begin position="1"/>
        <end position="26"/>
    </location>
</feature>
<dbReference type="InterPro" id="IPR021109">
    <property type="entry name" value="Peptidase_aspartic_dom_sf"/>
</dbReference>
<keyword evidence="4" id="KW-1185">Reference proteome</keyword>
<accession>A0A1I0D7G5</accession>
<dbReference type="STRING" id="430453.SAMN04487962_106176"/>
<dbReference type="Gene3D" id="2.40.70.10">
    <property type="entry name" value="Acid Proteases"/>
    <property type="match status" value="1"/>
</dbReference>
<dbReference type="AlphaFoldDB" id="A0A1I0D7G5"/>
<dbReference type="SUPFAM" id="SSF50630">
    <property type="entry name" value="Acid proteases"/>
    <property type="match status" value="1"/>
</dbReference>
<organism evidence="3 4">
    <name type="scientific">Marinobacter segnicrescens</name>
    <dbReference type="NCBI Taxonomy" id="430453"/>
    <lineage>
        <taxon>Bacteria</taxon>
        <taxon>Pseudomonadati</taxon>
        <taxon>Pseudomonadota</taxon>
        <taxon>Gammaproteobacteria</taxon>
        <taxon>Pseudomonadales</taxon>
        <taxon>Marinobacteraceae</taxon>
        <taxon>Marinobacter</taxon>
    </lineage>
</organism>
<sequence length="201" mass="22483">MVPKRSLRGFALGLIAAVGLTFQVGATASTKDQAKPDPERMGFVEWVVMKDTGLRMKARLDTGAKTSSLHATDIEGFEKDGGDWVRFRLPLDDHNDIDSPENKGIVLEFERPVERTVLIKRKGAPSQQRYVVRMEFCIAGKIHETQFSLTDRGRFTYPALLGRRFMGDDNVLVDSTDSFLAEAECEYNAIEKIAELPEAKS</sequence>
<feature type="domain" description="Retropepsin-like aspartic endopeptidase" evidence="2">
    <location>
        <begin position="42"/>
        <end position="182"/>
    </location>
</feature>
<evidence type="ECO:0000259" key="2">
    <source>
        <dbReference type="Pfam" id="PF05618"/>
    </source>
</evidence>
<protein>
    <submittedName>
        <fullName evidence="3">Uncharacterized conserved protein</fullName>
    </submittedName>
</protein>
<evidence type="ECO:0000313" key="4">
    <source>
        <dbReference type="Proteomes" id="UP000198762"/>
    </source>
</evidence>
<feature type="chain" id="PRO_5011749667" evidence="1">
    <location>
        <begin position="27"/>
        <end position="201"/>
    </location>
</feature>
<dbReference type="EMBL" id="FOHZ01000006">
    <property type="protein sequence ID" value="SET27825.1"/>
    <property type="molecule type" value="Genomic_DNA"/>
</dbReference>
<keyword evidence="1" id="KW-0732">Signal</keyword>